<gene>
    <name evidence="3" type="ORF">PDEL0327_LOCUS1290</name>
</gene>
<feature type="region of interest" description="Disordered" evidence="1">
    <location>
        <begin position="174"/>
        <end position="245"/>
    </location>
</feature>
<proteinExistence type="predicted"/>
<organism evidence="3">
    <name type="scientific">Pseudo-nitzschia delicatissima</name>
    <dbReference type="NCBI Taxonomy" id="44447"/>
    <lineage>
        <taxon>Eukaryota</taxon>
        <taxon>Sar</taxon>
        <taxon>Stramenopiles</taxon>
        <taxon>Ochrophyta</taxon>
        <taxon>Bacillariophyta</taxon>
        <taxon>Bacillariophyceae</taxon>
        <taxon>Bacillariophycidae</taxon>
        <taxon>Bacillariales</taxon>
        <taxon>Bacillariaceae</taxon>
        <taxon>Pseudo-nitzschia</taxon>
    </lineage>
</organism>
<dbReference type="EMBL" id="HBFG01001723">
    <property type="protein sequence ID" value="CAD8729797.1"/>
    <property type="molecule type" value="Transcribed_RNA"/>
</dbReference>
<dbReference type="InterPro" id="IPR001623">
    <property type="entry name" value="DnaJ_domain"/>
</dbReference>
<sequence length="245" mass="27518">MIHRTPYTCKRIRPEVFGILKTSVCIKKDGGVSPVTSSTSLLPHQRLPLMTTFCQRTSYVSDHAHRYYFTNGETTKKDDPYGILGLQWGDGATTAEIRTAFRERAKTLHPDVVDKSVMSLEEANQEFQKLVAAYEALMKHVQADDCENMEEWRVALWRQSDRIALDRTDVAGVARKRPAQPATTSSYGRELGHPSGKGVAASGEYLSDGTTTNDGKKFRSSSVGRGQSKWVKKKKQEYKEWSGPR</sequence>
<protein>
    <recommendedName>
        <fullName evidence="2">J domain-containing protein</fullName>
    </recommendedName>
</protein>
<dbReference type="PROSITE" id="PS50076">
    <property type="entry name" value="DNAJ_2"/>
    <property type="match status" value="1"/>
</dbReference>
<accession>A0A7S0T9M0</accession>
<dbReference type="InterPro" id="IPR036869">
    <property type="entry name" value="J_dom_sf"/>
</dbReference>
<dbReference type="CDD" id="cd06257">
    <property type="entry name" value="DnaJ"/>
    <property type="match status" value="1"/>
</dbReference>
<dbReference type="PANTHER" id="PTHR24074">
    <property type="entry name" value="CO-CHAPERONE PROTEIN DJLA"/>
    <property type="match status" value="1"/>
</dbReference>
<evidence type="ECO:0000256" key="1">
    <source>
        <dbReference type="SAM" id="MobiDB-lite"/>
    </source>
</evidence>
<evidence type="ECO:0000313" key="3">
    <source>
        <dbReference type="EMBL" id="CAD8729797.1"/>
    </source>
</evidence>
<feature type="domain" description="J" evidence="2">
    <location>
        <begin position="79"/>
        <end position="169"/>
    </location>
</feature>
<reference evidence="3" key="1">
    <citation type="submission" date="2021-01" db="EMBL/GenBank/DDBJ databases">
        <authorList>
            <person name="Corre E."/>
            <person name="Pelletier E."/>
            <person name="Niang G."/>
            <person name="Scheremetjew M."/>
            <person name="Finn R."/>
            <person name="Kale V."/>
            <person name="Holt S."/>
            <person name="Cochrane G."/>
            <person name="Meng A."/>
            <person name="Brown T."/>
            <person name="Cohen L."/>
        </authorList>
    </citation>
    <scope>NUCLEOTIDE SEQUENCE</scope>
    <source>
        <strain evidence="3">B596</strain>
    </source>
</reference>
<name>A0A7S0T9M0_9STRA</name>
<dbReference type="InterPro" id="IPR050817">
    <property type="entry name" value="DjlA_DnaK_co-chaperone"/>
</dbReference>
<dbReference type="Gene3D" id="1.10.287.110">
    <property type="entry name" value="DnaJ domain"/>
    <property type="match status" value="1"/>
</dbReference>
<dbReference type="AlphaFoldDB" id="A0A7S0T9M0"/>
<evidence type="ECO:0000259" key="2">
    <source>
        <dbReference type="PROSITE" id="PS50076"/>
    </source>
</evidence>
<dbReference type="Pfam" id="PF00226">
    <property type="entry name" value="DnaJ"/>
    <property type="match status" value="1"/>
</dbReference>
<dbReference type="SUPFAM" id="SSF46565">
    <property type="entry name" value="Chaperone J-domain"/>
    <property type="match status" value="1"/>
</dbReference>
<dbReference type="SMART" id="SM00271">
    <property type="entry name" value="DnaJ"/>
    <property type="match status" value="1"/>
</dbReference>